<evidence type="ECO:0000313" key="3">
    <source>
        <dbReference type="Proteomes" id="UP000631114"/>
    </source>
</evidence>
<name>A0A835HRX9_9MAGN</name>
<dbReference type="PANTHER" id="PTHR33710">
    <property type="entry name" value="BNAC02G09200D PROTEIN"/>
    <property type="match status" value="1"/>
</dbReference>
<evidence type="ECO:0000259" key="1">
    <source>
        <dbReference type="Pfam" id="PF03372"/>
    </source>
</evidence>
<gene>
    <name evidence="2" type="ORF">IFM89_024835</name>
</gene>
<dbReference type="OrthoDB" id="1113909at2759"/>
<reference evidence="2 3" key="1">
    <citation type="submission" date="2020-10" db="EMBL/GenBank/DDBJ databases">
        <title>The Coptis chinensis genome and diversification of protoberbering-type alkaloids.</title>
        <authorList>
            <person name="Wang B."/>
            <person name="Shu S."/>
            <person name="Song C."/>
            <person name="Liu Y."/>
        </authorList>
    </citation>
    <scope>NUCLEOTIDE SEQUENCE [LARGE SCALE GENOMIC DNA]</scope>
    <source>
        <strain evidence="2">HL-2020</strain>
        <tissue evidence="2">Leaf</tissue>
    </source>
</reference>
<proteinExistence type="predicted"/>
<dbReference type="GO" id="GO:0003824">
    <property type="term" value="F:catalytic activity"/>
    <property type="evidence" value="ECO:0007669"/>
    <property type="project" value="InterPro"/>
</dbReference>
<dbReference type="SUPFAM" id="SSF56219">
    <property type="entry name" value="DNase I-like"/>
    <property type="match status" value="1"/>
</dbReference>
<dbReference type="Gene3D" id="3.60.10.10">
    <property type="entry name" value="Endonuclease/exonuclease/phosphatase"/>
    <property type="match status" value="1"/>
</dbReference>
<feature type="domain" description="Endonuclease/exonuclease/phosphatase" evidence="1">
    <location>
        <begin position="30"/>
        <end position="232"/>
    </location>
</feature>
<keyword evidence="3" id="KW-1185">Reference proteome</keyword>
<dbReference type="Pfam" id="PF03372">
    <property type="entry name" value="Exo_endo_phos"/>
    <property type="match status" value="1"/>
</dbReference>
<dbReference type="PANTHER" id="PTHR33710:SF71">
    <property type="entry name" value="ENDONUCLEASE_EXONUCLEASE_PHOSPHATASE DOMAIN-CONTAINING PROTEIN"/>
    <property type="match status" value="1"/>
</dbReference>
<organism evidence="2 3">
    <name type="scientific">Coptis chinensis</name>
    <dbReference type="NCBI Taxonomy" id="261450"/>
    <lineage>
        <taxon>Eukaryota</taxon>
        <taxon>Viridiplantae</taxon>
        <taxon>Streptophyta</taxon>
        <taxon>Embryophyta</taxon>
        <taxon>Tracheophyta</taxon>
        <taxon>Spermatophyta</taxon>
        <taxon>Magnoliopsida</taxon>
        <taxon>Ranunculales</taxon>
        <taxon>Ranunculaceae</taxon>
        <taxon>Coptidoideae</taxon>
        <taxon>Coptis</taxon>
    </lineage>
</organism>
<dbReference type="EMBL" id="JADFTS010000006">
    <property type="protein sequence ID" value="KAF9602068.1"/>
    <property type="molecule type" value="Genomic_DNA"/>
</dbReference>
<sequence>MDKGWRWLTQISPQGHHEYNPRVELSGCRKPSTVRHLLSLIGKENPDILFLSETKLSGASMASINLQLGFPNIFSVSSCNKAGGLALLWKDNIDLNIFYSCKHIINARINTGPGNKSWVVSFFYGSPYAPLKKASWNNIQNTRRTGGDPWLIIGDLNIIFDQNEKQGGELFELQQSEFAADFIQQEGLIDLGYSGNSFTWTNGREGRANVKQRLDRGLANTDWFILFPEFKLFHLPRIESDHSPIMLHLNPNTNKAPKPFRFQAMWINHESYLPLINQAWVNSESRNKIFEVKDKLHNTKTVLKEWNKNVFGDVRKNIADTTKAIDNIQVKSPNAQNGREESFLKERLDNLLKHEEMFWKQKSRDKWIPAGTGDFNTKFFHATTICRRKRNRIDWLKHEGRWLSHRRDISRCLVNHFSSLMADDIPDQTINYDKSGVLFSKHLPYKFKKIIRNILKIKGIGIKDSMGGLDIRDFSTANEACSGKLAWRLLSNPHELWGQVLKNKYFPHSKGSQLPFLKKGSSWLWKSCHASISSIMNNAVWDIGDGSNINIWTEPWVPKDGGVVHIFGPRPRMAPESVSELFLPNTKSWNIHLLETLFPAFIVQYIMNVYVKDDATNASLF</sequence>
<evidence type="ECO:0000313" key="2">
    <source>
        <dbReference type="EMBL" id="KAF9602068.1"/>
    </source>
</evidence>
<dbReference type="InterPro" id="IPR036691">
    <property type="entry name" value="Endo/exonu/phosph_ase_sf"/>
</dbReference>
<accession>A0A835HRX9</accession>
<protein>
    <recommendedName>
        <fullName evidence="1">Endonuclease/exonuclease/phosphatase domain-containing protein</fullName>
    </recommendedName>
</protein>
<dbReference type="Proteomes" id="UP000631114">
    <property type="component" value="Unassembled WGS sequence"/>
</dbReference>
<comment type="caution">
    <text evidence="2">The sequence shown here is derived from an EMBL/GenBank/DDBJ whole genome shotgun (WGS) entry which is preliminary data.</text>
</comment>
<dbReference type="InterPro" id="IPR005135">
    <property type="entry name" value="Endo/exonuclease/phosphatase"/>
</dbReference>
<dbReference type="AlphaFoldDB" id="A0A835HRX9"/>